<dbReference type="GO" id="GO:1990904">
    <property type="term" value="C:ribonucleoprotein complex"/>
    <property type="evidence" value="ECO:0007669"/>
    <property type="project" value="UniProtKB-KW"/>
</dbReference>
<name>A0A382U2I5_9ZZZZ</name>
<dbReference type="AlphaFoldDB" id="A0A382U2I5"/>
<evidence type="ECO:0000313" key="6">
    <source>
        <dbReference type="EMBL" id="SVD28182.1"/>
    </source>
</evidence>
<evidence type="ECO:0000256" key="3">
    <source>
        <dbReference type="ARBA" id="ARBA00023274"/>
    </source>
</evidence>
<dbReference type="SUPFAM" id="SSF55282">
    <property type="entry name" value="RL5-like"/>
    <property type="match status" value="1"/>
</dbReference>
<evidence type="ECO:0000259" key="5">
    <source>
        <dbReference type="Pfam" id="PF00673"/>
    </source>
</evidence>
<dbReference type="GO" id="GO:0005840">
    <property type="term" value="C:ribosome"/>
    <property type="evidence" value="ECO:0007669"/>
    <property type="project" value="UniProtKB-KW"/>
</dbReference>
<evidence type="ECO:0000256" key="1">
    <source>
        <dbReference type="ARBA" id="ARBA00008553"/>
    </source>
</evidence>
<dbReference type="InterPro" id="IPR022803">
    <property type="entry name" value="Ribosomal_uL5_dom_sf"/>
</dbReference>
<organism evidence="6">
    <name type="scientific">marine metagenome</name>
    <dbReference type="NCBI Taxonomy" id="408172"/>
    <lineage>
        <taxon>unclassified sequences</taxon>
        <taxon>metagenomes</taxon>
        <taxon>ecological metagenomes</taxon>
    </lineage>
</organism>
<dbReference type="InterPro" id="IPR031310">
    <property type="entry name" value="Ribosomal_uL5_N"/>
</dbReference>
<keyword evidence="2" id="KW-0689">Ribosomal protein</keyword>
<dbReference type="GO" id="GO:0006412">
    <property type="term" value="P:translation"/>
    <property type="evidence" value="ECO:0007669"/>
    <property type="project" value="InterPro"/>
</dbReference>
<dbReference type="PANTHER" id="PTHR11994">
    <property type="entry name" value="60S RIBOSOMAL PROTEIN L11-RELATED"/>
    <property type="match status" value="1"/>
</dbReference>
<feature type="non-terminal residue" evidence="6">
    <location>
        <position position="167"/>
    </location>
</feature>
<gene>
    <name evidence="6" type="ORF">METZ01_LOCUS381036</name>
</gene>
<dbReference type="InterPro" id="IPR020930">
    <property type="entry name" value="Ribosomal_uL5_bac-type"/>
</dbReference>
<sequence>MKPRLQTKYQDQVKPALHSERQYENLHQVPTLEKIVVRMGVDATLEKSALDDAVKDMSTITGRKPVIDKARKAVSNFKLREGQAIGCHVTLRREVMWEFLDRLTTAAFPRIRDFRGISPRGFDGSGNYSMGVGDQSIFPEIELDKVKRTQGMDITIVTTAKTNEEAK</sequence>
<dbReference type="NCBIfam" id="NF000585">
    <property type="entry name" value="PRK00010.1"/>
    <property type="match status" value="1"/>
</dbReference>
<keyword evidence="3" id="KW-0687">Ribonucleoprotein</keyword>
<protein>
    <recommendedName>
        <fullName evidence="7">50S ribosomal protein L5</fullName>
    </recommendedName>
</protein>
<dbReference type="Pfam" id="PF00673">
    <property type="entry name" value="Ribosomal_L5_C"/>
    <property type="match status" value="1"/>
</dbReference>
<dbReference type="InterPro" id="IPR031309">
    <property type="entry name" value="Ribosomal_uL5_C"/>
</dbReference>
<dbReference type="InterPro" id="IPR002132">
    <property type="entry name" value="Ribosomal_uL5"/>
</dbReference>
<accession>A0A382U2I5</accession>
<reference evidence="6" key="1">
    <citation type="submission" date="2018-05" db="EMBL/GenBank/DDBJ databases">
        <authorList>
            <person name="Lanie J.A."/>
            <person name="Ng W.-L."/>
            <person name="Kazmierczak K.M."/>
            <person name="Andrzejewski T.M."/>
            <person name="Davidsen T.M."/>
            <person name="Wayne K.J."/>
            <person name="Tettelin H."/>
            <person name="Glass J.I."/>
            <person name="Rusch D."/>
            <person name="Podicherti R."/>
            <person name="Tsui H.-C.T."/>
            <person name="Winkler M.E."/>
        </authorList>
    </citation>
    <scope>NUCLEOTIDE SEQUENCE</scope>
</reference>
<dbReference type="Gene3D" id="3.30.1440.10">
    <property type="match status" value="1"/>
</dbReference>
<dbReference type="HAMAP" id="MF_01333_B">
    <property type="entry name" value="Ribosomal_uL5_B"/>
    <property type="match status" value="1"/>
</dbReference>
<dbReference type="FunFam" id="3.30.1440.10:FF:000001">
    <property type="entry name" value="50S ribosomal protein L5"/>
    <property type="match status" value="1"/>
</dbReference>
<dbReference type="Pfam" id="PF00281">
    <property type="entry name" value="Ribosomal_L5"/>
    <property type="match status" value="1"/>
</dbReference>
<dbReference type="PIRSF" id="PIRSF002161">
    <property type="entry name" value="Ribosomal_L5"/>
    <property type="match status" value="1"/>
</dbReference>
<evidence type="ECO:0000259" key="4">
    <source>
        <dbReference type="Pfam" id="PF00281"/>
    </source>
</evidence>
<evidence type="ECO:0008006" key="7">
    <source>
        <dbReference type="Google" id="ProtNLM"/>
    </source>
</evidence>
<feature type="domain" description="Large ribosomal subunit protein uL5 C-terminal" evidence="5">
    <location>
        <begin position="85"/>
        <end position="167"/>
    </location>
</feature>
<comment type="similarity">
    <text evidence="1">Belongs to the universal ribosomal protein uL5 family.</text>
</comment>
<feature type="domain" description="Large ribosomal subunit protein uL5 N-terminal" evidence="4">
    <location>
        <begin position="25"/>
        <end position="80"/>
    </location>
</feature>
<evidence type="ECO:0000256" key="2">
    <source>
        <dbReference type="ARBA" id="ARBA00022980"/>
    </source>
</evidence>
<dbReference type="GO" id="GO:0003735">
    <property type="term" value="F:structural constituent of ribosome"/>
    <property type="evidence" value="ECO:0007669"/>
    <property type="project" value="InterPro"/>
</dbReference>
<proteinExistence type="inferred from homology"/>
<dbReference type="EMBL" id="UINC01140819">
    <property type="protein sequence ID" value="SVD28182.1"/>
    <property type="molecule type" value="Genomic_DNA"/>
</dbReference>